<comment type="caution">
    <text evidence="1">The sequence shown here is derived from an EMBL/GenBank/DDBJ whole genome shotgun (WGS) entry which is preliminary data.</text>
</comment>
<dbReference type="EMBL" id="JADAQT010000061">
    <property type="protein sequence ID" value="MBE1875333.1"/>
    <property type="molecule type" value="Genomic_DNA"/>
</dbReference>
<protein>
    <submittedName>
        <fullName evidence="1">Uncharacterized protein</fullName>
    </submittedName>
</protein>
<gene>
    <name evidence="1" type="ORF">IHE71_06375</name>
</gene>
<sequence length="57" mass="5951">MSDTDRTMIAVDRTAVERSDADGIAPPAPLLSMLADDGAACVDGVCALPEPDPHRKD</sequence>
<dbReference type="Proteomes" id="UP000625527">
    <property type="component" value="Unassembled WGS sequence"/>
</dbReference>
<evidence type="ECO:0000313" key="2">
    <source>
        <dbReference type="Proteomes" id="UP000625527"/>
    </source>
</evidence>
<name>A0ABR9MWV0_9MICO</name>
<organism evidence="1 2">
    <name type="scientific">Myceligenerans pegani</name>
    <dbReference type="NCBI Taxonomy" id="2776917"/>
    <lineage>
        <taxon>Bacteria</taxon>
        <taxon>Bacillati</taxon>
        <taxon>Actinomycetota</taxon>
        <taxon>Actinomycetes</taxon>
        <taxon>Micrococcales</taxon>
        <taxon>Promicromonosporaceae</taxon>
        <taxon>Myceligenerans</taxon>
    </lineage>
</organism>
<dbReference type="RefSeq" id="WP_192861909.1">
    <property type="nucleotide sequence ID" value="NZ_JADAQT010000061.1"/>
</dbReference>
<proteinExistence type="predicted"/>
<accession>A0ABR9MWV0</accession>
<evidence type="ECO:0000313" key="1">
    <source>
        <dbReference type="EMBL" id="MBE1875333.1"/>
    </source>
</evidence>
<reference evidence="1 2" key="1">
    <citation type="submission" date="2020-10" db="EMBL/GenBank/DDBJ databases">
        <title>Myceligenerans pegani sp. nov., an endophytic actinomycete isolated from Peganum harmala L. in Xinjiang, China.</title>
        <authorList>
            <person name="Xin L."/>
        </authorList>
    </citation>
    <scope>NUCLEOTIDE SEQUENCE [LARGE SCALE GENOMIC DNA]</scope>
    <source>
        <strain evidence="1 2">TRM65318</strain>
    </source>
</reference>
<keyword evidence="2" id="KW-1185">Reference proteome</keyword>